<dbReference type="AlphaFoldDB" id="A0A183FVI5"/>
<gene>
    <name evidence="2" type="ORF">HPBE_LOCUS12335</name>
</gene>
<protein>
    <submittedName>
        <fullName evidence="2 4">Uncharacterized protein</fullName>
    </submittedName>
</protein>
<reference evidence="4" key="2">
    <citation type="submission" date="2019-09" db="UniProtKB">
        <authorList>
            <consortium name="WormBaseParasite"/>
        </authorList>
    </citation>
    <scope>IDENTIFICATION</scope>
</reference>
<evidence type="ECO:0000256" key="1">
    <source>
        <dbReference type="SAM" id="MobiDB-lite"/>
    </source>
</evidence>
<keyword evidence="3" id="KW-1185">Reference proteome</keyword>
<feature type="region of interest" description="Disordered" evidence="1">
    <location>
        <begin position="1"/>
        <end position="34"/>
    </location>
</feature>
<organism evidence="3 4">
    <name type="scientific">Heligmosomoides polygyrus</name>
    <name type="common">Parasitic roundworm</name>
    <dbReference type="NCBI Taxonomy" id="6339"/>
    <lineage>
        <taxon>Eukaryota</taxon>
        <taxon>Metazoa</taxon>
        <taxon>Ecdysozoa</taxon>
        <taxon>Nematoda</taxon>
        <taxon>Chromadorea</taxon>
        <taxon>Rhabditida</taxon>
        <taxon>Rhabditina</taxon>
        <taxon>Rhabditomorpha</taxon>
        <taxon>Strongyloidea</taxon>
        <taxon>Heligmosomidae</taxon>
        <taxon>Heligmosomoides</taxon>
    </lineage>
</organism>
<accession>A0A183FVI5</accession>
<feature type="compositionally biased region" description="Basic and acidic residues" evidence="1">
    <location>
        <begin position="7"/>
        <end position="22"/>
    </location>
</feature>
<evidence type="ECO:0000313" key="2">
    <source>
        <dbReference type="EMBL" id="VDO91756.1"/>
    </source>
</evidence>
<evidence type="ECO:0000313" key="3">
    <source>
        <dbReference type="Proteomes" id="UP000050761"/>
    </source>
</evidence>
<accession>A0A3P7YT84</accession>
<dbReference type="Proteomes" id="UP000050761">
    <property type="component" value="Unassembled WGS sequence"/>
</dbReference>
<sequence>MESFLKLMEEERKRDPSKKARDAGTAAKGLKEHEDDKEAQVSWSGFDRQYFIPRGITDGGGFGRRSKLEGLTAIEGDQCNFPTDFEMPAINALCTTMNVNYYGCLFHCTNASWGTEAPITCERSGSWRFVVPRRHLVGRGVATNIILGPSTTVHTVHTSVAYNVSTHRRFNCHPS</sequence>
<name>A0A183FVI5_HELPZ</name>
<proteinExistence type="predicted"/>
<dbReference type="WBParaSite" id="HPBE_0001233401-mRNA-1">
    <property type="protein sequence ID" value="HPBE_0001233401-mRNA-1"/>
    <property type="gene ID" value="HPBE_0001233401"/>
</dbReference>
<reference evidence="2 3" key="1">
    <citation type="submission" date="2018-11" db="EMBL/GenBank/DDBJ databases">
        <authorList>
            <consortium name="Pathogen Informatics"/>
        </authorList>
    </citation>
    <scope>NUCLEOTIDE SEQUENCE [LARGE SCALE GENOMIC DNA]</scope>
</reference>
<dbReference type="EMBL" id="UZAH01027457">
    <property type="protein sequence ID" value="VDO91756.1"/>
    <property type="molecule type" value="Genomic_DNA"/>
</dbReference>
<evidence type="ECO:0000313" key="4">
    <source>
        <dbReference type="WBParaSite" id="HPBE_0001233401-mRNA-1"/>
    </source>
</evidence>